<keyword evidence="4" id="KW-1185">Reference proteome</keyword>
<name>A0A8S0W3S1_CYCAE</name>
<dbReference type="EMBL" id="CACVBS010000073">
    <property type="protein sequence ID" value="CAA7269035.1"/>
    <property type="molecule type" value="Genomic_DNA"/>
</dbReference>
<dbReference type="OrthoDB" id="3344688at2759"/>
<dbReference type="Pfam" id="PF07727">
    <property type="entry name" value="RVT_2"/>
    <property type="match status" value="1"/>
</dbReference>
<accession>A0A8S0W3S1</accession>
<feature type="compositionally biased region" description="Polar residues" evidence="1">
    <location>
        <begin position="13"/>
        <end position="27"/>
    </location>
</feature>
<feature type="domain" description="Reverse transcriptase Ty1/copia-type" evidence="2">
    <location>
        <begin position="154"/>
        <end position="293"/>
    </location>
</feature>
<evidence type="ECO:0000313" key="4">
    <source>
        <dbReference type="Proteomes" id="UP000467700"/>
    </source>
</evidence>
<comment type="caution">
    <text evidence="3">The sequence shown here is derived from an EMBL/GenBank/DDBJ whole genome shotgun (WGS) entry which is preliminary data.</text>
</comment>
<feature type="compositionally biased region" description="Acidic residues" evidence="1">
    <location>
        <begin position="56"/>
        <end position="65"/>
    </location>
</feature>
<dbReference type="PANTHER" id="PTHR11439">
    <property type="entry name" value="GAG-POL-RELATED RETROTRANSPOSON"/>
    <property type="match status" value="1"/>
</dbReference>
<gene>
    <name evidence="3" type="ORF">AAE3_LOCUS11235</name>
</gene>
<proteinExistence type="predicted"/>
<dbReference type="InterPro" id="IPR013103">
    <property type="entry name" value="RVT_2"/>
</dbReference>
<dbReference type="Proteomes" id="UP000467700">
    <property type="component" value="Unassembled WGS sequence"/>
</dbReference>
<dbReference type="AlphaFoldDB" id="A0A8S0W3S1"/>
<protein>
    <recommendedName>
        <fullName evidence="2">Reverse transcriptase Ty1/copia-type domain-containing protein</fullName>
    </recommendedName>
</protein>
<organism evidence="3 4">
    <name type="scientific">Cyclocybe aegerita</name>
    <name type="common">Black poplar mushroom</name>
    <name type="synonym">Agrocybe aegerita</name>
    <dbReference type="NCBI Taxonomy" id="1973307"/>
    <lineage>
        <taxon>Eukaryota</taxon>
        <taxon>Fungi</taxon>
        <taxon>Dikarya</taxon>
        <taxon>Basidiomycota</taxon>
        <taxon>Agaricomycotina</taxon>
        <taxon>Agaricomycetes</taxon>
        <taxon>Agaricomycetidae</taxon>
        <taxon>Agaricales</taxon>
        <taxon>Agaricineae</taxon>
        <taxon>Bolbitiaceae</taxon>
        <taxon>Cyclocybe</taxon>
    </lineage>
</organism>
<feature type="compositionally biased region" description="Low complexity" evidence="1">
    <location>
        <begin position="34"/>
        <end position="52"/>
    </location>
</feature>
<evidence type="ECO:0000313" key="3">
    <source>
        <dbReference type="EMBL" id="CAA7269035.1"/>
    </source>
</evidence>
<evidence type="ECO:0000256" key="1">
    <source>
        <dbReference type="SAM" id="MobiDB-lite"/>
    </source>
</evidence>
<evidence type="ECO:0000259" key="2">
    <source>
        <dbReference type="Pfam" id="PF07727"/>
    </source>
</evidence>
<sequence>MSSSIVWPLFSVPTASADSPEPQQTQQHIEKGLAATYMAADATAPLPATAPHAPEPEESASEPEETPSIPKPCEKHVRKPSQCVLDIIEGCAMSLNLPRSPKLSPGVQAPTEMPEERVLEGEGTSDWMMVVDFMDEYALAAEIKELSVLKEAGTWELVDTPDRVNIVGSKWVFRVKKDAAGNVIRYKARLVAQRFSQVLGVDYFNTFAPVAHLASICAVLTIAAMNDFEIHQIDIKGAYLNGVLTSGKVIYMRQPPGYAVPRTSRTQVCRLQKTLYGLKQLGRRWYQRLVEIMSLIIVLVHVDNCMIVATSQPLIDAFKIETAKHVDIINLSKLHWILSIEILCVCERHAIFLLQHSYLDSILRCYGLQDLKPVSIPMDPNVCPTSAQSPSTMDKFAQMRDMPYHITMGSLMYASLGTCPDITYTVQTVSCFSTKPGITHWDTVKRIFHYLKGTKELWLSYGGQQKDLVGYADADGNMAEDCHAISGYTFLLHGGAISWSAK</sequence>
<feature type="region of interest" description="Disordered" evidence="1">
    <location>
        <begin position="1"/>
        <end position="75"/>
    </location>
</feature>
<dbReference type="PANTHER" id="PTHR11439:SF483">
    <property type="entry name" value="PEPTIDE SYNTHASE GLIP-LIKE, PUTATIVE (AFU_ORTHOLOGUE AFUA_3G12920)-RELATED"/>
    <property type="match status" value="1"/>
</dbReference>
<reference evidence="3 4" key="1">
    <citation type="submission" date="2020-01" db="EMBL/GenBank/DDBJ databases">
        <authorList>
            <person name="Gupta K D."/>
        </authorList>
    </citation>
    <scope>NUCLEOTIDE SEQUENCE [LARGE SCALE GENOMIC DNA]</scope>
</reference>